<evidence type="ECO:0000313" key="1">
    <source>
        <dbReference type="EMBL" id="KAK1737740.1"/>
    </source>
</evidence>
<accession>A0AAD8Y2B4</accession>
<dbReference type="EMBL" id="JATAAI010000023">
    <property type="protein sequence ID" value="KAK1737740.1"/>
    <property type="molecule type" value="Genomic_DNA"/>
</dbReference>
<name>A0AAD8Y2B4_9STRA</name>
<dbReference type="AlphaFoldDB" id="A0AAD8Y2B4"/>
<evidence type="ECO:0000313" key="2">
    <source>
        <dbReference type="Proteomes" id="UP001224775"/>
    </source>
</evidence>
<keyword evidence="2" id="KW-1185">Reference proteome</keyword>
<proteinExistence type="predicted"/>
<organism evidence="1 2">
    <name type="scientific">Skeletonema marinoi</name>
    <dbReference type="NCBI Taxonomy" id="267567"/>
    <lineage>
        <taxon>Eukaryota</taxon>
        <taxon>Sar</taxon>
        <taxon>Stramenopiles</taxon>
        <taxon>Ochrophyta</taxon>
        <taxon>Bacillariophyta</taxon>
        <taxon>Coscinodiscophyceae</taxon>
        <taxon>Thalassiosirophycidae</taxon>
        <taxon>Thalassiosirales</taxon>
        <taxon>Skeletonemataceae</taxon>
        <taxon>Skeletonema</taxon>
        <taxon>Skeletonema marinoi-dohrnii complex</taxon>
    </lineage>
</organism>
<dbReference type="Proteomes" id="UP001224775">
    <property type="component" value="Unassembled WGS sequence"/>
</dbReference>
<protein>
    <submittedName>
        <fullName evidence="1">Uncharacterized protein</fullName>
    </submittedName>
</protein>
<sequence length="87" mass="9322">MLTAVVLENVEAASEPPGEGVVVIVDFGDNDGNNVGGGGGQYIDLLLFVKIRTFDSGFGLQIRILTPSRVELIDKRSILCLDTTTNR</sequence>
<gene>
    <name evidence="1" type="ORF">QTG54_011512</name>
</gene>
<comment type="caution">
    <text evidence="1">The sequence shown here is derived from an EMBL/GenBank/DDBJ whole genome shotgun (WGS) entry which is preliminary data.</text>
</comment>
<reference evidence="1" key="1">
    <citation type="submission" date="2023-06" db="EMBL/GenBank/DDBJ databases">
        <title>Survivors Of The Sea: Transcriptome response of Skeletonema marinoi to long-term dormancy.</title>
        <authorList>
            <person name="Pinder M.I.M."/>
            <person name="Kourtchenko O."/>
            <person name="Robertson E.K."/>
            <person name="Larsson T."/>
            <person name="Maumus F."/>
            <person name="Osuna-Cruz C.M."/>
            <person name="Vancaester E."/>
            <person name="Stenow R."/>
            <person name="Vandepoele K."/>
            <person name="Ploug H."/>
            <person name="Bruchert V."/>
            <person name="Godhe A."/>
            <person name="Topel M."/>
        </authorList>
    </citation>
    <scope>NUCLEOTIDE SEQUENCE</scope>
    <source>
        <strain evidence="1">R05AC</strain>
    </source>
</reference>